<dbReference type="Proteomes" id="UP001634394">
    <property type="component" value="Unassembled WGS sequence"/>
</dbReference>
<evidence type="ECO:0000313" key="2">
    <source>
        <dbReference type="Proteomes" id="UP001634394"/>
    </source>
</evidence>
<feature type="non-terminal residue" evidence="1">
    <location>
        <position position="72"/>
    </location>
</feature>
<accession>A0ABD3V0G8</accession>
<name>A0ABD3V0G8_SINWO</name>
<evidence type="ECO:0000313" key="1">
    <source>
        <dbReference type="EMBL" id="KAL3854491.1"/>
    </source>
</evidence>
<protein>
    <submittedName>
        <fullName evidence="1">Uncharacterized protein</fullName>
    </submittedName>
</protein>
<sequence>MQHRKVRVLEYDQDMEEIQTFDQDYTPEENDGFLTEQEMADVSEQMRRFHRQDSLGCRRKCVVRLEGAKYTI</sequence>
<keyword evidence="2" id="KW-1185">Reference proteome</keyword>
<dbReference type="AlphaFoldDB" id="A0ABD3V0G8"/>
<reference evidence="1 2" key="1">
    <citation type="submission" date="2024-11" db="EMBL/GenBank/DDBJ databases">
        <title>Chromosome-level genome assembly of the freshwater bivalve Anodonta woodiana.</title>
        <authorList>
            <person name="Chen X."/>
        </authorList>
    </citation>
    <scope>NUCLEOTIDE SEQUENCE [LARGE SCALE GENOMIC DNA]</scope>
    <source>
        <strain evidence="1">MN2024</strain>
        <tissue evidence="1">Gills</tissue>
    </source>
</reference>
<proteinExistence type="predicted"/>
<comment type="caution">
    <text evidence="1">The sequence shown here is derived from an EMBL/GenBank/DDBJ whole genome shotgun (WGS) entry which is preliminary data.</text>
</comment>
<dbReference type="EMBL" id="JBJQND010000014">
    <property type="protein sequence ID" value="KAL3854491.1"/>
    <property type="molecule type" value="Genomic_DNA"/>
</dbReference>
<gene>
    <name evidence="1" type="ORF">ACJMK2_013757</name>
</gene>
<organism evidence="1 2">
    <name type="scientific">Sinanodonta woodiana</name>
    <name type="common">Chinese pond mussel</name>
    <name type="synonym">Anodonta woodiana</name>
    <dbReference type="NCBI Taxonomy" id="1069815"/>
    <lineage>
        <taxon>Eukaryota</taxon>
        <taxon>Metazoa</taxon>
        <taxon>Spiralia</taxon>
        <taxon>Lophotrochozoa</taxon>
        <taxon>Mollusca</taxon>
        <taxon>Bivalvia</taxon>
        <taxon>Autobranchia</taxon>
        <taxon>Heteroconchia</taxon>
        <taxon>Palaeoheterodonta</taxon>
        <taxon>Unionida</taxon>
        <taxon>Unionoidea</taxon>
        <taxon>Unionidae</taxon>
        <taxon>Unioninae</taxon>
        <taxon>Sinanodonta</taxon>
    </lineage>
</organism>